<dbReference type="AlphaFoldDB" id="A0A0F7UWP8"/>
<organism evidence="2">
    <name type="scientific">Toxoplasma gondii (strain ATCC 50861 / VEG)</name>
    <dbReference type="NCBI Taxonomy" id="432359"/>
    <lineage>
        <taxon>Eukaryota</taxon>
        <taxon>Sar</taxon>
        <taxon>Alveolata</taxon>
        <taxon>Apicomplexa</taxon>
        <taxon>Conoidasida</taxon>
        <taxon>Coccidia</taxon>
        <taxon>Eucoccidiorida</taxon>
        <taxon>Eimeriorina</taxon>
        <taxon>Sarcocystidae</taxon>
        <taxon>Toxoplasma</taxon>
    </lineage>
</organism>
<evidence type="ECO:0000313" key="2">
    <source>
        <dbReference type="EMBL" id="CEL73454.1"/>
    </source>
</evidence>
<reference evidence="2" key="1">
    <citation type="journal article" date="2015" name="PLoS ONE">
        <title>Comprehensive Evaluation of Toxoplasma gondii VEG and Neospora caninum LIV Genomes with Tachyzoite Stage Transcriptome and Proteome Defines Novel Transcript Features.</title>
        <authorList>
            <person name="Ramaprasad A."/>
            <person name="Mourier T."/>
            <person name="Naeem R."/>
            <person name="Malas T.B."/>
            <person name="Moussa E."/>
            <person name="Panigrahi A."/>
            <person name="Vermont S.J."/>
            <person name="Otto T.D."/>
            <person name="Wastling J."/>
            <person name="Pain A."/>
        </authorList>
    </citation>
    <scope>NUCLEOTIDE SEQUENCE</scope>
    <source>
        <strain evidence="2">VEG</strain>
    </source>
</reference>
<protein>
    <submittedName>
        <fullName evidence="2">Uncharacterized protein</fullName>
    </submittedName>
</protein>
<proteinExistence type="predicted"/>
<feature type="compositionally biased region" description="Low complexity" evidence="1">
    <location>
        <begin position="87"/>
        <end position="113"/>
    </location>
</feature>
<feature type="region of interest" description="Disordered" evidence="1">
    <location>
        <begin position="1"/>
        <end position="21"/>
    </location>
</feature>
<feature type="region of interest" description="Disordered" evidence="1">
    <location>
        <begin position="87"/>
        <end position="156"/>
    </location>
</feature>
<sequence>MSFTDSLPEDHSQSSNVRLRQPQYGLSESNTLLAAYSTLTPCVRSVSPARRLTVLLCLVQWRTKDSAEPHCLTHCRKHCRSLCLNARRSWSSSSRSSNSRTGSGSSPGLPSASHRACVPTTLEACDTETDEEPTPRAPSGSRAGFSMACEVTRSAD</sequence>
<name>A0A0F7UWP8_TOXGV</name>
<gene>
    <name evidence="2" type="ORF">BN1205_089930</name>
</gene>
<accession>A0A0F7UWP8</accession>
<dbReference type="EMBL" id="LN714495">
    <property type="protein sequence ID" value="CEL73454.1"/>
    <property type="molecule type" value="Genomic_DNA"/>
</dbReference>
<evidence type="ECO:0000256" key="1">
    <source>
        <dbReference type="SAM" id="MobiDB-lite"/>
    </source>
</evidence>